<evidence type="ECO:0000313" key="2">
    <source>
        <dbReference type="EMBL" id="GIG36296.1"/>
    </source>
</evidence>
<gene>
    <name evidence="2" type="ORF">Cpa01nite_16770</name>
</gene>
<keyword evidence="3" id="KW-1185">Reference proteome</keyword>
<dbReference type="EMBL" id="BONO01000010">
    <property type="protein sequence ID" value="GIG36296.1"/>
    <property type="molecule type" value="Genomic_DNA"/>
</dbReference>
<dbReference type="RefSeq" id="WP_203668319.1">
    <property type="nucleotide sequence ID" value="NZ_BONO01000010.1"/>
</dbReference>
<protein>
    <submittedName>
        <fullName evidence="2">Uncharacterized protein</fullName>
    </submittedName>
</protein>
<proteinExistence type="predicted"/>
<dbReference type="AlphaFoldDB" id="A0A919U3H0"/>
<comment type="caution">
    <text evidence="2">The sequence shown here is derived from an EMBL/GenBank/DDBJ whole genome shotgun (WGS) entry which is preliminary data.</text>
</comment>
<feature type="compositionally biased region" description="Basic and acidic residues" evidence="1">
    <location>
        <begin position="332"/>
        <end position="347"/>
    </location>
</feature>
<feature type="region of interest" description="Disordered" evidence="1">
    <location>
        <begin position="332"/>
        <end position="353"/>
    </location>
</feature>
<dbReference type="Proteomes" id="UP000642125">
    <property type="component" value="Unassembled WGS sequence"/>
</dbReference>
<accession>A0A919U3H0</accession>
<evidence type="ECO:0000313" key="3">
    <source>
        <dbReference type="Proteomes" id="UP000642125"/>
    </source>
</evidence>
<name>A0A919U3H0_9CELL</name>
<evidence type="ECO:0000256" key="1">
    <source>
        <dbReference type="SAM" id="MobiDB-lite"/>
    </source>
</evidence>
<sequence>MGADSSSKQRAWVLFDRIVDEAAVDSEYSNPWVIDMTGALRYEPDFATLERLLGVPLLLRAATTTGVPALALDVWIAYELRRAGFDRNAVWPRATHPRILPAPVAKLLEKGALPAKMQAELLARLEKKGNIKGVTHSYASILGKNYLKQVDVILTDWDTGPEVLISTKRMDSSYGKNAPNRIEESYGDAKNLRLRHPMAALGFVFGLRNDVFDKELATADWLLDLLAKLGREDDAYHATCVILIEYGDEVLPPGDNGADDEDRAVSAGLEPADEDEDEPLVIADALIDNDLKWLPKVRIDHSRTPAALSPARFLALMVEHVLDATPVNLHKQARDLRRAPNPERDDPATSAAS</sequence>
<organism evidence="2 3">
    <name type="scientific">Cellulomonas pakistanensis</name>
    <dbReference type="NCBI Taxonomy" id="992287"/>
    <lineage>
        <taxon>Bacteria</taxon>
        <taxon>Bacillati</taxon>
        <taxon>Actinomycetota</taxon>
        <taxon>Actinomycetes</taxon>
        <taxon>Micrococcales</taxon>
        <taxon>Cellulomonadaceae</taxon>
        <taxon>Cellulomonas</taxon>
    </lineage>
</organism>
<reference evidence="2" key="1">
    <citation type="submission" date="2021-01" db="EMBL/GenBank/DDBJ databases">
        <title>Whole genome shotgun sequence of Cellulomonas pakistanensis NBRC 110800.</title>
        <authorList>
            <person name="Komaki H."/>
            <person name="Tamura T."/>
        </authorList>
    </citation>
    <scope>NUCLEOTIDE SEQUENCE</scope>
    <source>
        <strain evidence="2">NBRC 110800</strain>
    </source>
</reference>